<comment type="caution">
    <text evidence="4">The sequence shown here is derived from an EMBL/GenBank/DDBJ whole genome shotgun (WGS) entry which is preliminary data.</text>
</comment>
<dbReference type="InterPro" id="IPR025154">
    <property type="entry name" value="Put_metallopeptidase_dom"/>
</dbReference>
<feature type="region of interest" description="Disordered" evidence="1">
    <location>
        <begin position="134"/>
        <end position="174"/>
    </location>
</feature>
<dbReference type="PANTHER" id="PTHR38730">
    <property type="entry name" value="SLL7028 PROTEIN"/>
    <property type="match status" value="1"/>
</dbReference>
<sequence length="402" mass="44213">MKMQTTIERRLQKARTTLLLDHPFFGSLLFRLKGRESRSIKTMATDGISLFYNPDFVDTLNAATLCGVLAHEVLHPGLQHHVRRSGRDPKRWNEACDYAINPILLDAGLHLPEGVLVDDRFREMSAEQIYNQLQTEAEQEPGGADDTKEAGGDGATSPFPTPGESGELSAPVTEGGIGQVLDAPVADEETPTAEEHAREWSIAVSQAITLAKQAGKVPAGMERFLDGAAEAAVDWRELLRRAWSETTPADYSWMRPNRRHIWTGLYLPGVVREGVGEVAIAVDCSGSVNSRQLRLFEAEVRSILEGQRPQRVYVLYFDAVVHKVETFEAGQSVSLNPVGGGGTEFGPCFEWLEEHGVRPQTLVFLTDLYGSFPDSEPAYPVLWASTGARRAPFGQVVPMQTA</sequence>
<accession>A0A4Q7YEL5</accession>
<organism evidence="4 5">
    <name type="scientific">Edaphobacter modestus</name>
    <dbReference type="NCBI Taxonomy" id="388466"/>
    <lineage>
        <taxon>Bacteria</taxon>
        <taxon>Pseudomonadati</taxon>
        <taxon>Acidobacteriota</taxon>
        <taxon>Terriglobia</taxon>
        <taxon>Terriglobales</taxon>
        <taxon>Acidobacteriaceae</taxon>
        <taxon>Edaphobacter</taxon>
    </lineage>
</organism>
<dbReference type="Pfam" id="PF09967">
    <property type="entry name" value="DUF2201"/>
    <property type="match status" value="1"/>
</dbReference>
<feature type="domain" description="Putative metallopeptidase" evidence="3">
    <location>
        <begin position="8"/>
        <end position="270"/>
    </location>
</feature>
<dbReference type="RefSeq" id="WP_130424384.1">
    <property type="nucleotide sequence ID" value="NZ_SHKW01000003.1"/>
</dbReference>
<reference evidence="4 5" key="1">
    <citation type="submission" date="2019-02" db="EMBL/GenBank/DDBJ databases">
        <title>Genomic Encyclopedia of Archaeal and Bacterial Type Strains, Phase II (KMG-II): from individual species to whole genera.</title>
        <authorList>
            <person name="Goeker M."/>
        </authorList>
    </citation>
    <scope>NUCLEOTIDE SEQUENCE [LARGE SCALE GENOMIC DNA]</scope>
    <source>
        <strain evidence="4 5">DSM 18101</strain>
    </source>
</reference>
<dbReference type="InterPro" id="IPR036465">
    <property type="entry name" value="vWFA_dom_sf"/>
</dbReference>
<dbReference type="EMBL" id="SHKW01000003">
    <property type="protein sequence ID" value="RZU35174.1"/>
    <property type="molecule type" value="Genomic_DNA"/>
</dbReference>
<dbReference type="OrthoDB" id="9809307at2"/>
<evidence type="ECO:0000256" key="1">
    <source>
        <dbReference type="SAM" id="MobiDB-lite"/>
    </source>
</evidence>
<dbReference type="SUPFAM" id="SSF53300">
    <property type="entry name" value="vWA-like"/>
    <property type="match status" value="1"/>
</dbReference>
<evidence type="ECO:0000259" key="2">
    <source>
        <dbReference type="Pfam" id="PF09967"/>
    </source>
</evidence>
<proteinExistence type="predicted"/>
<dbReference type="Proteomes" id="UP000292958">
    <property type="component" value="Unassembled WGS sequence"/>
</dbReference>
<dbReference type="AlphaFoldDB" id="A0A4Q7YEL5"/>
<protein>
    <submittedName>
        <fullName evidence="4">Putative metal-dependent peptidase</fullName>
    </submittedName>
</protein>
<dbReference type="InterPro" id="IPR018698">
    <property type="entry name" value="VWA-like_dom"/>
</dbReference>
<evidence type="ECO:0000313" key="4">
    <source>
        <dbReference type="EMBL" id="RZU35174.1"/>
    </source>
</evidence>
<name>A0A4Q7YEL5_9BACT</name>
<feature type="domain" description="VWA-like" evidence="2">
    <location>
        <begin position="278"/>
        <end position="399"/>
    </location>
</feature>
<evidence type="ECO:0000259" key="3">
    <source>
        <dbReference type="Pfam" id="PF13203"/>
    </source>
</evidence>
<evidence type="ECO:0000313" key="5">
    <source>
        <dbReference type="Proteomes" id="UP000292958"/>
    </source>
</evidence>
<dbReference type="Pfam" id="PF13203">
    <property type="entry name" value="DUF2201_N"/>
    <property type="match status" value="1"/>
</dbReference>
<gene>
    <name evidence="4" type="ORF">BDD14_5930</name>
</gene>
<keyword evidence="5" id="KW-1185">Reference proteome</keyword>
<dbReference type="PANTHER" id="PTHR38730:SF1">
    <property type="entry name" value="SLL7028 PROTEIN"/>
    <property type="match status" value="1"/>
</dbReference>